<organism evidence="1 2">
    <name type="scientific">Solanum commersonii</name>
    <name type="common">Commerson's wild potato</name>
    <name type="synonym">Commerson's nightshade</name>
    <dbReference type="NCBI Taxonomy" id="4109"/>
    <lineage>
        <taxon>Eukaryota</taxon>
        <taxon>Viridiplantae</taxon>
        <taxon>Streptophyta</taxon>
        <taxon>Embryophyta</taxon>
        <taxon>Tracheophyta</taxon>
        <taxon>Spermatophyta</taxon>
        <taxon>Magnoliopsida</taxon>
        <taxon>eudicotyledons</taxon>
        <taxon>Gunneridae</taxon>
        <taxon>Pentapetalae</taxon>
        <taxon>asterids</taxon>
        <taxon>lamiids</taxon>
        <taxon>Solanales</taxon>
        <taxon>Solanaceae</taxon>
        <taxon>Solanoideae</taxon>
        <taxon>Solaneae</taxon>
        <taxon>Solanum</taxon>
    </lineage>
</organism>
<name>A0A9J5ZGA5_SOLCO</name>
<evidence type="ECO:0000313" key="2">
    <source>
        <dbReference type="Proteomes" id="UP000824120"/>
    </source>
</evidence>
<accession>A0A9J5ZGA5</accession>
<dbReference type="AlphaFoldDB" id="A0A9J5ZGA5"/>
<dbReference type="Proteomes" id="UP000824120">
    <property type="component" value="Chromosome 4"/>
</dbReference>
<keyword evidence="2" id="KW-1185">Reference proteome</keyword>
<proteinExistence type="predicted"/>
<evidence type="ECO:0000313" key="1">
    <source>
        <dbReference type="EMBL" id="KAG5611961.1"/>
    </source>
</evidence>
<dbReference type="OrthoDB" id="10530669at2759"/>
<comment type="caution">
    <text evidence="1">The sequence shown here is derived from an EMBL/GenBank/DDBJ whole genome shotgun (WGS) entry which is preliminary data.</text>
</comment>
<reference evidence="1 2" key="1">
    <citation type="submission" date="2020-09" db="EMBL/GenBank/DDBJ databases">
        <title>De no assembly of potato wild relative species, Solanum commersonii.</title>
        <authorList>
            <person name="Cho K."/>
        </authorList>
    </citation>
    <scope>NUCLEOTIDE SEQUENCE [LARGE SCALE GENOMIC DNA]</scope>
    <source>
        <strain evidence="1">LZ3.2</strain>
        <tissue evidence="1">Leaf</tissue>
    </source>
</reference>
<sequence length="176" mass="19932">MTPYNEEEYKKLWKDIRRRLPSCSTNGHGKSLLSLHKGRYHELGSALEGCVHVDEDYKTLLLFIEKGRFAYGGYRHNPSCTYTDVEADPLYMNFLAKTKLDGALYVFKVNDLNGLPVFINSNGTVDHDKNLVNQEMGDDDNLILHVVAGANDRTTMVKDPIQEAMTSIQANEDFVD</sequence>
<gene>
    <name evidence="1" type="ORF">H5410_023242</name>
</gene>
<dbReference type="EMBL" id="JACXVP010000004">
    <property type="protein sequence ID" value="KAG5611961.1"/>
    <property type="molecule type" value="Genomic_DNA"/>
</dbReference>
<protein>
    <submittedName>
        <fullName evidence="1">Uncharacterized protein</fullName>
    </submittedName>
</protein>